<protein>
    <submittedName>
        <fullName evidence="9">Carbohydrate ABC transporter permease</fullName>
    </submittedName>
</protein>
<dbReference type="AlphaFoldDB" id="A0AA42DSG3"/>
<evidence type="ECO:0000256" key="1">
    <source>
        <dbReference type="ARBA" id="ARBA00004651"/>
    </source>
</evidence>
<evidence type="ECO:0000256" key="6">
    <source>
        <dbReference type="ARBA" id="ARBA00023136"/>
    </source>
</evidence>
<comment type="caution">
    <text evidence="9">The sequence shown here is derived from an EMBL/GenBank/DDBJ whole genome shotgun (WGS) entry which is preliminary data.</text>
</comment>
<evidence type="ECO:0000259" key="8">
    <source>
        <dbReference type="PROSITE" id="PS50928"/>
    </source>
</evidence>
<keyword evidence="4 7" id="KW-0812">Transmembrane</keyword>
<gene>
    <name evidence="9" type="ORF">PBV87_21920</name>
</gene>
<dbReference type="Pfam" id="PF00528">
    <property type="entry name" value="BPD_transp_1"/>
    <property type="match status" value="1"/>
</dbReference>
<feature type="transmembrane region" description="Helical" evidence="7">
    <location>
        <begin position="260"/>
        <end position="279"/>
    </location>
</feature>
<keyword evidence="10" id="KW-1185">Reference proteome</keyword>
<dbReference type="CDD" id="cd06261">
    <property type="entry name" value="TM_PBP2"/>
    <property type="match status" value="1"/>
</dbReference>
<keyword evidence="5 7" id="KW-1133">Transmembrane helix</keyword>
<dbReference type="PROSITE" id="PS50928">
    <property type="entry name" value="ABC_TM1"/>
    <property type="match status" value="1"/>
</dbReference>
<keyword evidence="2 7" id="KW-0813">Transport</keyword>
<dbReference type="InterPro" id="IPR035906">
    <property type="entry name" value="MetI-like_sf"/>
</dbReference>
<feature type="transmembrane region" description="Helical" evidence="7">
    <location>
        <begin position="183"/>
        <end position="205"/>
    </location>
</feature>
<dbReference type="RefSeq" id="WP_271013759.1">
    <property type="nucleotide sequence ID" value="NZ_JAQIFT010000073.1"/>
</dbReference>
<proteinExistence type="inferred from homology"/>
<feature type="domain" description="ABC transmembrane type-1" evidence="8">
    <location>
        <begin position="75"/>
        <end position="279"/>
    </location>
</feature>
<organism evidence="9 10">
    <name type="scientific">Holtiella tumoricola</name>
    <dbReference type="NCBI Taxonomy" id="3018743"/>
    <lineage>
        <taxon>Bacteria</taxon>
        <taxon>Bacillati</taxon>
        <taxon>Bacillota</taxon>
        <taxon>Clostridia</taxon>
        <taxon>Lachnospirales</taxon>
        <taxon>Cellulosilyticaceae</taxon>
        <taxon>Holtiella</taxon>
    </lineage>
</organism>
<comment type="subcellular location">
    <subcellularLocation>
        <location evidence="1 7">Cell membrane</location>
        <topology evidence="1 7">Multi-pass membrane protein</topology>
    </subcellularLocation>
</comment>
<dbReference type="EMBL" id="JAQIFT010000073">
    <property type="protein sequence ID" value="MDA3734136.1"/>
    <property type="molecule type" value="Genomic_DNA"/>
</dbReference>
<evidence type="ECO:0000256" key="4">
    <source>
        <dbReference type="ARBA" id="ARBA00022692"/>
    </source>
</evidence>
<dbReference type="GO" id="GO:0005886">
    <property type="term" value="C:plasma membrane"/>
    <property type="evidence" value="ECO:0007669"/>
    <property type="project" value="UniProtKB-SubCell"/>
</dbReference>
<evidence type="ECO:0000256" key="7">
    <source>
        <dbReference type="RuleBase" id="RU363032"/>
    </source>
</evidence>
<sequence length="294" mass="33171">MKIKKLKSISPFEVILIVFLTLLAIITIYPFYNVLITSIANTKSIAEHTPYLLPYVVDWTGYKTIMDDIYFYKALGVTVFITAVGTAVNMLLSVSGAYVLSKKDLIGRKVILWLVLFTMLFNGGLVPTYLVVKDYGLVNSVWSMILPCAISTYYMIIMKNYFMSLPPSLIEAAKIDGANEFTILLKVILPISLPFMATFALFYSVERWNEWWNALLYINQKSLMPLQMYLREVLINFNAQLAAQAQAILGSGNKVYMQSVQMATIVVATLPILCVYPFVQKHFVKGVMVGSVKE</sequence>
<feature type="transmembrane region" description="Helical" evidence="7">
    <location>
        <begin position="12"/>
        <end position="32"/>
    </location>
</feature>
<feature type="transmembrane region" description="Helical" evidence="7">
    <location>
        <begin position="144"/>
        <end position="162"/>
    </location>
</feature>
<reference evidence="9" key="1">
    <citation type="journal article" date="2023" name="Int. J. Syst. Evol. Microbiol.">
        <title>&lt;i&gt;Holtiella tumoricola&lt;/i&gt; gen. nov. sp. nov., isolated from a human clinical sample.</title>
        <authorList>
            <person name="Allen-Vercoe E."/>
            <person name="Daigneault M.C."/>
            <person name="Vancuren S.J."/>
            <person name="Cochrane K."/>
            <person name="O'Neal L.L."/>
            <person name="Sankaranarayanan K."/>
            <person name="Lawson P.A."/>
        </authorList>
    </citation>
    <scope>NUCLEOTIDE SEQUENCE</scope>
    <source>
        <strain evidence="9">CC70A</strain>
    </source>
</reference>
<name>A0AA42DSG3_9FIRM</name>
<accession>A0AA42DSG3</accession>
<dbReference type="PANTHER" id="PTHR43744:SF9">
    <property type="entry name" value="POLYGALACTURONAN_RHAMNOGALACTURONAN TRANSPORT SYSTEM PERMEASE PROTEIN YTCP"/>
    <property type="match status" value="1"/>
</dbReference>
<dbReference type="PANTHER" id="PTHR43744">
    <property type="entry name" value="ABC TRANSPORTER PERMEASE PROTEIN MG189-RELATED-RELATED"/>
    <property type="match status" value="1"/>
</dbReference>
<comment type="similarity">
    <text evidence="7">Belongs to the binding-protein-dependent transport system permease family.</text>
</comment>
<evidence type="ECO:0000256" key="2">
    <source>
        <dbReference type="ARBA" id="ARBA00022448"/>
    </source>
</evidence>
<dbReference type="Proteomes" id="UP001169242">
    <property type="component" value="Unassembled WGS sequence"/>
</dbReference>
<evidence type="ECO:0000256" key="5">
    <source>
        <dbReference type="ARBA" id="ARBA00022989"/>
    </source>
</evidence>
<dbReference type="Gene3D" id="1.10.3720.10">
    <property type="entry name" value="MetI-like"/>
    <property type="match status" value="1"/>
</dbReference>
<dbReference type="GO" id="GO:0055085">
    <property type="term" value="P:transmembrane transport"/>
    <property type="evidence" value="ECO:0007669"/>
    <property type="project" value="InterPro"/>
</dbReference>
<evidence type="ECO:0000313" key="9">
    <source>
        <dbReference type="EMBL" id="MDA3734136.1"/>
    </source>
</evidence>
<dbReference type="InterPro" id="IPR000515">
    <property type="entry name" value="MetI-like"/>
</dbReference>
<evidence type="ECO:0000256" key="3">
    <source>
        <dbReference type="ARBA" id="ARBA00022475"/>
    </source>
</evidence>
<evidence type="ECO:0000313" key="10">
    <source>
        <dbReference type="Proteomes" id="UP001169242"/>
    </source>
</evidence>
<feature type="transmembrane region" description="Helical" evidence="7">
    <location>
        <begin position="110"/>
        <end position="132"/>
    </location>
</feature>
<keyword evidence="3" id="KW-1003">Cell membrane</keyword>
<keyword evidence="6 7" id="KW-0472">Membrane</keyword>
<dbReference type="SUPFAM" id="SSF161098">
    <property type="entry name" value="MetI-like"/>
    <property type="match status" value="1"/>
</dbReference>
<feature type="transmembrane region" description="Helical" evidence="7">
    <location>
        <begin position="69"/>
        <end position="98"/>
    </location>
</feature>